<name>A0A9P4NA40_9PLEO</name>
<evidence type="ECO:0000313" key="2">
    <source>
        <dbReference type="Proteomes" id="UP000800093"/>
    </source>
</evidence>
<protein>
    <submittedName>
        <fullName evidence="1">Uncharacterized protein</fullName>
    </submittedName>
</protein>
<organism evidence="1 2">
    <name type="scientific">Lojkania enalia</name>
    <dbReference type="NCBI Taxonomy" id="147567"/>
    <lineage>
        <taxon>Eukaryota</taxon>
        <taxon>Fungi</taxon>
        <taxon>Dikarya</taxon>
        <taxon>Ascomycota</taxon>
        <taxon>Pezizomycotina</taxon>
        <taxon>Dothideomycetes</taxon>
        <taxon>Pleosporomycetidae</taxon>
        <taxon>Pleosporales</taxon>
        <taxon>Pleosporales incertae sedis</taxon>
        <taxon>Lojkania</taxon>
    </lineage>
</organism>
<dbReference type="Proteomes" id="UP000800093">
    <property type="component" value="Unassembled WGS sequence"/>
</dbReference>
<dbReference type="EMBL" id="ML986582">
    <property type="protein sequence ID" value="KAF2269441.1"/>
    <property type="molecule type" value="Genomic_DNA"/>
</dbReference>
<dbReference type="AlphaFoldDB" id="A0A9P4NA40"/>
<keyword evidence="2" id="KW-1185">Reference proteome</keyword>
<sequence>MQPLGSTTLTACIAQKFTITRNEGSIHETSSTPNNTLPLYPSLAFDTTLPPRTHHAHPSNPILRSSNPQPSHTIGSPCASPISCATISYTFHKGIPQNPLNLLSAPCIYPDLTPPRHIRLPSLEPIFILKV</sequence>
<evidence type="ECO:0000313" key="1">
    <source>
        <dbReference type="EMBL" id="KAF2269441.1"/>
    </source>
</evidence>
<accession>A0A9P4NA40</accession>
<proteinExistence type="predicted"/>
<comment type="caution">
    <text evidence="1">The sequence shown here is derived from an EMBL/GenBank/DDBJ whole genome shotgun (WGS) entry which is preliminary data.</text>
</comment>
<gene>
    <name evidence="1" type="ORF">CC78DRAFT_279690</name>
</gene>
<reference evidence="2" key="1">
    <citation type="journal article" date="2020" name="Stud. Mycol.">
        <title>101 Dothideomycetes genomes: A test case for predicting lifestyles and emergence of pathogens.</title>
        <authorList>
            <person name="Haridas S."/>
            <person name="Albert R."/>
            <person name="Binder M."/>
            <person name="Bloem J."/>
            <person name="LaButti K."/>
            <person name="Salamov A."/>
            <person name="Andreopoulos B."/>
            <person name="Baker S."/>
            <person name="Barry K."/>
            <person name="Bills G."/>
            <person name="Bluhm B."/>
            <person name="Cannon C."/>
            <person name="Castanera R."/>
            <person name="Culley D."/>
            <person name="Daum C."/>
            <person name="Ezra D."/>
            <person name="Gonzalez J."/>
            <person name="Henrissat B."/>
            <person name="Kuo A."/>
            <person name="Liang C."/>
            <person name="Lipzen A."/>
            <person name="Lutzoni F."/>
            <person name="Magnuson J."/>
            <person name="Mondo S."/>
            <person name="Nolan M."/>
            <person name="Ohm R."/>
            <person name="Pangilinan J."/>
            <person name="Park H.-J."/>
            <person name="Ramirez L."/>
            <person name="Alfaro M."/>
            <person name="Sun H."/>
            <person name="Tritt A."/>
            <person name="Yoshinaga Y."/>
            <person name="Zwiers L.-H."/>
            <person name="Turgeon B."/>
            <person name="Goodwin S."/>
            <person name="Spatafora J."/>
            <person name="Crous P."/>
            <person name="Grigoriev I."/>
        </authorList>
    </citation>
    <scope>NUCLEOTIDE SEQUENCE [LARGE SCALE GENOMIC DNA]</scope>
    <source>
        <strain evidence="2">CBS 304.66</strain>
    </source>
</reference>